<dbReference type="Proteomes" id="UP000092967">
    <property type="component" value="Chromosome"/>
</dbReference>
<dbReference type="STRING" id="1790137.AXE80_09205"/>
<organism evidence="1 2">
    <name type="scientific">Wenyingzhuangia fucanilytica</name>
    <dbReference type="NCBI Taxonomy" id="1790137"/>
    <lineage>
        <taxon>Bacteria</taxon>
        <taxon>Pseudomonadati</taxon>
        <taxon>Bacteroidota</taxon>
        <taxon>Flavobacteriia</taxon>
        <taxon>Flavobacteriales</taxon>
        <taxon>Flavobacteriaceae</taxon>
        <taxon>Wenyingzhuangia</taxon>
    </lineage>
</organism>
<gene>
    <name evidence="1" type="ORF">AXE80_09205</name>
</gene>
<evidence type="ECO:0000313" key="1">
    <source>
        <dbReference type="EMBL" id="ANW96445.1"/>
    </source>
</evidence>
<dbReference type="EMBL" id="CP014224">
    <property type="protein sequence ID" value="ANW96445.1"/>
    <property type="molecule type" value="Genomic_DNA"/>
</dbReference>
<protein>
    <submittedName>
        <fullName evidence="1">Uncharacterized protein</fullName>
    </submittedName>
</protein>
<accession>A0A1B1Y6Q3</accession>
<dbReference type="AlphaFoldDB" id="A0A1B1Y6Q3"/>
<evidence type="ECO:0000313" key="2">
    <source>
        <dbReference type="Proteomes" id="UP000092967"/>
    </source>
</evidence>
<sequence>MFEKLRNSVFIKIIFGILGVHLLNICVDIPNTTTPININKDLSFNDQESIVEFFFEKVLGYEDTFEEYDDNDTEDNKENTDFNIKLVTTDGSLCAIKYILLKTAKQQFPKHTPLVINKSKQLETPPPRA</sequence>
<name>A0A1B1Y6Q3_9FLAO</name>
<proteinExistence type="predicted"/>
<dbReference type="KEGG" id="wfu:AXE80_09205"/>
<reference evidence="1 2" key="1">
    <citation type="submission" date="2016-02" db="EMBL/GenBank/DDBJ databases">
        <authorList>
            <person name="Wen L."/>
            <person name="He K."/>
            <person name="Yang H."/>
        </authorList>
    </citation>
    <scope>NUCLEOTIDE SEQUENCE [LARGE SCALE GENOMIC DNA]</scope>
    <source>
        <strain evidence="1 2">CZ1127</strain>
    </source>
</reference>
<keyword evidence="2" id="KW-1185">Reference proteome</keyword>